<evidence type="ECO:0000256" key="18">
    <source>
        <dbReference type="ARBA" id="ARBA00031040"/>
    </source>
</evidence>
<evidence type="ECO:0000313" key="22">
    <source>
        <dbReference type="Proteomes" id="UP000406256"/>
    </source>
</evidence>
<feature type="binding site" evidence="19">
    <location>
        <position position="291"/>
    </location>
    <ligand>
        <name>Zn(2+)</name>
        <dbReference type="ChEBI" id="CHEBI:29105"/>
    </ligand>
</feature>
<dbReference type="GO" id="GO:0008705">
    <property type="term" value="F:methionine synthase activity"/>
    <property type="evidence" value="ECO:0007669"/>
    <property type="project" value="UniProtKB-EC"/>
</dbReference>
<dbReference type="EMBL" id="CABPSB010000002">
    <property type="protein sequence ID" value="VVD72706.1"/>
    <property type="molecule type" value="Genomic_DNA"/>
</dbReference>
<comment type="similarity">
    <text evidence="5">Belongs to the vitamin-B12 dependent methionine synthase family.</text>
</comment>
<evidence type="ECO:0000256" key="7">
    <source>
        <dbReference type="ARBA" id="ARBA00013998"/>
    </source>
</evidence>
<comment type="cofactor">
    <cofactor evidence="3">
        <name>methylcob(III)alamin</name>
        <dbReference type="ChEBI" id="CHEBI:28115"/>
    </cofactor>
</comment>
<keyword evidence="16" id="KW-0170">Cobalt</keyword>
<comment type="function">
    <text evidence="17">Catalyzes the transfer of a methyl group from methyl-cobalamin to homocysteine, yielding enzyme-bound cob(I)alamin and methionine. Subsequently, remethylates the cofactor using methyltetrahydrofolate.</text>
</comment>
<dbReference type="EC" id="2.1.1.13" evidence="6"/>
<evidence type="ECO:0000256" key="3">
    <source>
        <dbReference type="ARBA" id="ARBA00001956"/>
    </source>
</evidence>
<dbReference type="SUPFAM" id="SSF82282">
    <property type="entry name" value="Homocysteine S-methyltransferase"/>
    <property type="match status" value="1"/>
</dbReference>
<evidence type="ECO:0000256" key="10">
    <source>
        <dbReference type="ARBA" id="ARBA00022628"/>
    </source>
</evidence>
<keyword evidence="12" id="KW-0949">S-adenosyl-L-methionine</keyword>
<evidence type="ECO:0000256" key="1">
    <source>
        <dbReference type="ARBA" id="ARBA00001700"/>
    </source>
</evidence>
<keyword evidence="11 19" id="KW-0808">Transferase</keyword>
<dbReference type="InterPro" id="IPR050554">
    <property type="entry name" value="Met_Synthase/Corrinoid"/>
</dbReference>
<dbReference type="PANTHER" id="PTHR45833:SF1">
    <property type="entry name" value="METHIONINE SYNTHASE"/>
    <property type="match status" value="1"/>
</dbReference>
<evidence type="ECO:0000256" key="15">
    <source>
        <dbReference type="ARBA" id="ARBA00023167"/>
    </source>
</evidence>
<evidence type="ECO:0000256" key="12">
    <source>
        <dbReference type="ARBA" id="ARBA00022691"/>
    </source>
</evidence>
<dbReference type="Pfam" id="PF02574">
    <property type="entry name" value="S-methyl_trans"/>
    <property type="match status" value="1"/>
</dbReference>
<organism evidence="21 22">
    <name type="scientific">Pandoraea anhela</name>
    <dbReference type="NCBI Taxonomy" id="2508295"/>
    <lineage>
        <taxon>Bacteria</taxon>
        <taxon>Pseudomonadati</taxon>
        <taxon>Pseudomonadota</taxon>
        <taxon>Betaproteobacteria</taxon>
        <taxon>Burkholderiales</taxon>
        <taxon>Burkholderiaceae</taxon>
        <taxon>Pandoraea</taxon>
    </lineage>
</organism>
<feature type="binding site" evidence="19">
    <location>
        <position position="356"/>
    </location>
    <ligand>
        <name>Zn(2+)</name>
        <dbReference type="ChEBI" id="CHEBI:29105"/>
    </ligand>
</feature>
<keyword evidence="8 19" id="KW-0489">Methyltransferase</keyword>
<evidence type="ECO:0000256" key="9">
    <source>
        <dbReference type="ARBA" id="ARBA00022605"/>
    </source>
</evidence>
<evidence type="ECO:0000256" key="8">
    <source>
        <dbReference type="ARBA" id="ARBA00022603"/>
    </source>
</evidence>
<dbReference type="InterPro" id="IPR003726">
    <property type="entry name" value="HCY_dom"/>
</dbReference>
<dbReference type="GO" id="GO:0046872">
    <property type="term" value="F:metal ion binding"/>
    <property type="evidence" value="ECO:0007669"/>
    <property type="project" value="UniProtKB-KW"/>
</dbReference>
<keyword evidence="22" id="KW-1185">Reference proteome</keyword>
<dbReference type="Proteomes" id="UP000406256">
    <property type="component" value="Unassembled WGS sequence"/>
</dbReference>
<evidence type="ECO:0000259" key="20">
    <source>
        <dbReference type="PROSITE" id="PS50970"/>
    </source>
</evidence>
<dbReference type="GO" id="GO:0032259">
    <property type="term" value="P:methylation"/>
    <property type="evidence" value="ECO:0007669"/>
    <property type="project" value="UniProtKB-KW"/>
</dbReference>
<evidence type="ECO:0000256" key="11">
    <source>
        <dbReference type="ARBA" id="ARBA00022679"/>
    </source>
</evidence>
<dbReference type="GO" id="GO:0031419">
    <property type="term" value="F:cobalamin binding"/>
    <property type="evidence" value="ECO:0007669"/>
    <property type="project" value="UniProtKB-KW"/>
</dbReference>
<feature type="domain" description="Hcy-binding" evidence="20">
    <location>
        <begin position="51"/>
        <end position="371"/>
    </location>
</feature>
<evidence type="ECO:0000256" key="19">
    <source>
        <dbReference type="PROSITE-ProRule" id="PRU00333"/>
    </source>
</evidence>
<dbReference type="GO" id="GO:0046653">
    <property type="term" value="P:tetrahydrofolate metabolic process"/>
    <property type="evidence" value="ECO:0007669"/>
    <property type="project" value="TreeGrafter"/>
</dbReference>
<evidence type="ECO:0000256" key="4">
    <source>
        <dbReference type="ARBA" id="ARBA00005178"/>
    </source>
</evidence>
<reference evidence="21 22" key="1">
    <citation type="submission" date="2019-08" db="EMBL/GenBank/DDBJ databases">
        <authorList>
            <person name="Peeters C."/>
        </authorList>
    </citation>
    <scope>NUCLEOTIDE SEQUENCE [LARGE SCALE GENOMIC DNA]</scope>
    <source>
        <strain evidence="21 22">LMG 31108</strain>
    </source>
</reference>
<dbReference type="InterPro" id="IPR036589">
    <property type="entry name" value="HCY_dom_sf"/>
</dbReference>
<keyword evidence="9" id="KW-0028">Amino-acid biosynthesis</keyword>
<evidence type="ECO:0000256" key="2">
    <source>
        <dbReference type="ARBA" id="ARBA00001947"/>
    </source>
</evidence>
<feature type="binding site" evidence="19">
    <location>
        <position position="357"/>
    </location>
    <ligand>
        <name>Zn(2+)</name>
        <dbReference type="ChEBI" id="CHEBI:29105"/>
    </ligand>
</feature>
<evidence type="ECO:0000256" key="16">
    <source>
        <dbReference type="ARBA" id="ARBA00023285"/>
    </source>
</evidence>
<dbReference type="GO" id="GO:0005829">
    <property type="term" value="C:cytosol"/>
    <property type="evidence" value="ECO:0007669"/>
    <property type="project" value="TreeGrafter"/>
</dbReference>
<dbReference type="PANTHER" id="PTHR45833">
    <property type="entry name" value="METHIONINE SYNTHASE"/>
    <property type="match status" value="1"/>
</dbReference>
<gene>
    <name evidence="21" type="primary">metH_1</name>
    <name evidence="21" type="ORF">PAN31108_00682</name>
</gene>
<keyword evidence="14 19" id="KW-0862">Zinc</keyword>
<protein>
    <recommendedName>
        <fullName evidence="7">Methionine synthase</fullName>
        <ecNumber evidence="6">2.1.1.13</ecNumber>
    </recommendedName>
    <alternativeName>
        <fullName evidence="18">5-methyltetrahydrofolate--homocysteine methyltransferase</fullName>
    </alternativeName>
</protein>
<sequence length="391" mass="42158">MGHRDAGDIHENHYNYRFSGHSKATSVMTTATPSAASALPVASSARQYTRGQALPALLEKRILILDGAMGTMIQRYKLDEAQYRGERFAAFAHDVKGNNELLSLTRPDVISEIHRQYLAAGADIIETNTFGATTIAQADYHMEDLADEMNRESARLAREACAAFSTPDKPRFAAGAIGPTPKTASISPDVNDPGARNVDFDQLRDAYYAQAKSLMEGGVDLFLVETIFDTLNAKAALFAIDELFEDTGEILPIMISGTVTDASGRILSGQTVEAFWNSLRHARPLTFGLNCALGATLMRPYIAELAKLCNTYVSVYPNAGLPNPMSDTGFDETPDVTSGLLKEFAQAGLVNLAGGCCGTTPEHIAEIAKALASVKPRRWPSQYRNGGDGEA</sequence>
<dbReference type="AlphaFoldDB" id="A0A5E4SA06"/>
<evidence type="ECO:0000256" key="6">
    <source>
        <dbReference type="ARBA" id="ARBA00012032"/>
    </source>
</evidence>
<dbReference type="GO" id="GO:0050667">
    <property type="term" value="P:homocysteine metabolic process"/>
    <property type="evidence" value="ECO:0007669"/>
    <property type="project" value="TreeGrafter"/>
</dbReference>
<evidence type="ECO:0000256" key="13">
    <source>
        <dbReference type="ARBA" id="ARBA00022723"/>
    </source>
</evidence>
<comment type="catalytic activity">
    <reaction evidence="1">
        <text>(6S)-5-methyl-5,6,7,8-tetrahydrofolate + L-homocysteine = (6S)-5,6,7,8-tetrahydrofolate + L-methionine</text>
        <dbReference type="Rhea" id="RHEA:11172"/>
        <dbReference type="ChEBI" id="CHEBI:18608"/>
        <dbReference type="ChEBI" id="CHEBI:57453"/>
        <dbReference type="ChEBI" id="CHEBI:57844"/>
        <dbReference type="ChEBI" id="CHEBI:58199"/>
        <dbReference type="EC" id="2.1.1.13"/>
    </reaction>
</comment>
<keyword evidence="13 19" id="KW-0479">Metal-binding</keyword>
<evidence type="ECO:0000256" key="17">
    <source>
        <dbReference type="ARBA" id="ARBA00025552"/>
    </source>
</evidence>
<name>A0A5E4SA06_9BURK</name>
<dbReference type="PROSITE" id="PS50970">
    <property type="entry name" value="HCY"/>
    <property type="match status" value="1"/>
</dbReference>
<keyword evidence="10" id="KW-0846">Cobalamin</keyword>
<dbReference type="Gene3D" id="3.20.20.330">
    <property type="entry name" value="Homocysteine-binding-like domain"/>
    <property type="match status" value="1"/>
</dbReference>
<evidence type="ECO:0000256" key="5">
    <source>
        <dbReference type="ARBA" id="ARBA00010398"/>
    </source>
</evidence>
<keyword evidence="15" id="KW-0486">Methionine biosynthesis</keyword>
<comment type="pathway">
    <text evidence="4">Amino-acid biosynthesis; L-methionine biosynthesis via de novo pathway; L-methionine from L-homocysteine (MetH route): step 1/1.</text>
</comment>
<dbReference type="FunFam" id="3.20.20.330:FF:000001">
    <property type="entry name" value="Methionine synthase"/>
    <property type="match status" value="1"/>
</dbReference>
<comment type="cofactor">
    <cofactor evidence="2 19">
        <name>Zn(2+)</name>
        <dbReference type="ChEBI" id="CHEBI:29105"/>
    </cofactor>
</comment>
<proteinExistence type="inferred from homology"/>
<evidence type="ECO:0000313" key="21">
    <source>
        <dbReference type="EMBL" id="VVD72706.1"/>
    </source>
</evidence>
<accession>A0A5E4SA06</accession>
<evidence type="ECO:0000256" key="14">
    <source>
        <dbReference type="ARBA" id="ARBA00022833"/>
    </source>
</evidence>